<evidence type="ECO:0000313" key="2">
    <source>
        <dbReference type="EMBL" id="PQO33319.1"/>
    </source>
</evidence>
<feature type="transmembrane region" description="Helical" evidence="1">
    <location>
        <begin position="98"/>
        <end position="115"/>
    </location>
</feature>
<organism evidence="2 3">
    <name type="scientific">Blastopirellula marina</name>
    <dbReference type="NCBI Taxonomy" id="124"/>
    <lineage>
        <taxon>Bacteria</taxon>
        <taxon>Pseudomonadati</taxon>
        <taxon>Planctomycetota</taxon>
        <taxon>Planctomycetia</taxon>
        <taxon>Pirellulales</taxon>
        <taxon>Pirellulaceae</taxon>
        <taxon>Blastopirellula</taxon>
    </lineage>
</organism>
<evidence type="ECO:0000256" key="1">
    <source>
        <dbReference type="SAM" id="Phobius"/>
    </source>
</evidence>
<protein>
    <submittedName>
        <fullName evidence="2">Uncharacterized protein</fullName>
    </submittedName>
</protein>
<name>A0A2S8FMA4_9BACT</name>
<keyword evidence="1" id="KW-0812">Transmembrane</keyword>
<dbReference type="EMBL" id="PUIA01000035">
    <property type="protein sequence ID" value="PQO33319.1"/>
    <property type="molecule type" value="Genomic_DNA"/>
</dbReference>
<keyword evidence="1" id="KW-1133">Transmembrane helix</keyword>
<sequence>MSIEKEFPALQLMIDVGVGYVLFQVANYFAVFVENTVTPDQSWLHLTWFTIGLLPLVCYLQYRGICRFTRWDLLLLAPIPSIVGVSSLLIGVEASSYLVFPLALISLVIRILFVPKPTPIEKR</sequence>
<feature type="transmembrane region" description="Helical" evidence="1">
    <location>
        <begin position="12"/>
        <end position="31"/>
    </location>
</feature>
<accession>A0A2S8FMA4</accession>
<keyword evidence="1" id="KW-0472">Membrane</keyword>
<gene>
    <name evidence="2" type="ORF">C5Y96_10735</name>
</gene>
<evidence type="ECO:0000313" key="3">
    <source>
        <dbReference type="Proteomes" id="UP000240009"/>
    </source>
</evidence>
<feature type="transmembrane region" description="Helical" evidence="1">
    <location>
        <begin position="74"/>
        <end position="92"/>
    </location>
</feature>
<comment type="caution">
    <text evidence="2">The sequence shown here is derived from an EMBL/GenBank/DDBJ whole genome shotgun (WGS) entry which is preliminary data.</text>
</comment>
<proteinExistence type="predicted"/>
<feature type="transmembrane region" description="Helical" evidence="1">
    <location>
        <begin position="43"/>
        <end position="62"/>
    </location>
</feature>
<dbReference type="AlphaFoldDB" id="A0A2S8FMA4"/>
<dbReference type="Proteomes" id="UP000240009">
    <property type="component" value="Unassembled WGS sequence"/>
</dbReference>
<reference evidence="2 3" key="1">
    <citation type="submission" date="2018-02" db="EMBL/GenBank/DDBJ databases">
        <title>Comparative genomes isolates from brazilian mangrove.</title>
        <authorList>
            <person name="Araujo J.E."/>
            <person name="Taketani R.G."/>
            <person name="Silva M.C.P."/>
            <person name="Loureco M.V."/>
            <person name="Andreote F.D."/>
        </authorList>
    </citation>
    <scope>NUCLEOTIDE SEQUENCE [LARGE SCALE GENOMIC DNA]</scope>
    <source>
        <strain evidence="2 3">HEX-2 MGV</strain>
    </source>
</reference>